<dbReference type="EMBL" id="CP027667">
    <property type="protein sequence ID" value="AVO48151.1"/>
    <property type="molecule type" value="Genomic_DNA"/>
</dbReference>
<proteinExistence type="predicted"/>
<keyword evidence="2" id="KW-1185">Reference proteome</keyword>
<protein>
    <submittedName>
        <fullName evidence="1">Uncharacterized protein</fullName>
    </submittedName>
</protein>
<dbReference type="KEGG" id="mela:C6568_01915"/>
<dbReference type="OrthoDB" id="8913610at2"/>
<evidence type="ECO:0000313" key="2">
    <source>
        <dbReference type="Proteomes" id="UP000237925"/>
    </source>
</evidence>
<gene>
    <name evidence="1" type="ORF">C6568_01915</name>
</gene>
<sequence>MNSSEMRETVRDVIAYDDARESAPFEHEVTLLTGVGLIACAFLTPSRTRAVLHALVGGALLLRAASGRDGLRKWSRERDAQPRSRILVSS</sequence>
<name>A0A2R3Q8Q9_9BURK</name>
<dbReference type="Proteomes" id="UP000237925">
    <property type="component" value="Chromosome"/>
</dbReference>
<reference evidence="1 2" key="1">
    <citation type="submission" date="2018-03" db="EMBL/GenBank/DDBJ databases">
        <title>Genome sequencing of Melaminivora sp.</title>
        <authorList>
            <person name="Kim S.-J."/>
            <person name="Heo J."/>
            <person name="Ahn J.-H."/>
            <person name="Kwon S.-W."/>
        </authorList>
    </citation>
    <scope>NUCLEOTIDE SEQUENCE [LARGE SCALE GENOMIC DNA]</scope>
    <source>
        <strain evidence="1 2">SC2-9</strain>
    </source>
</reference>
<dbReference type="RefSeq" id="WP_106682634.1">
    <property type="nucleotide sequence ID" value="NZ_CP027667.1"/>
</dbReference>
<accession>A0A2R3Q8Q9</accession>
<organism evidence="1 2">
    <name type="scientific">Melaminivora suipulveris</name>
    <dbReference type="NCBI Taxonomy" id="2109913"/>
    <lineage>
        <taxon>Bacteria</taxon>
        <taxon>Pseudomonadati</taxon>
        <taxon>Pseudomonadota</taxon>
        <taxon>Betaproteobacteria</taxon>
        <taxon>Burkholderiales</taxon>
        <taxon>Comamonadaceae</taxon>
        <taxon>Melaminivora</taxon>
    </lineage>
</organism>
<dbReference type="AlphaFoldDB" id="A0A2R3Q8Q9"/>
<evidence type="ECO:0000313" key="1">
    <source>
        <dbReference type="EMBL" id="AVO48151.1"/>
    </source>
</evidence>